<accession>A0AAD6CIZ3</accession>
<dbReference type="EMBL" id="JAQIZZ010000008">
    <property type="protein sequence ID" value="KAJ5524413.1"/>
    <property type="molecule type" value="Genomic_DNA"/>
</dbReference>
<sequence>MSERINGIVSPIVPTHALCVAFSIEDVKENKDEILKVGAKVSFVYEPGTSEQSADDVNLR</sequence>
<evidence type="ECO:0000313" key="1">
    <source>
        <dbReference type="EMBL" id="KAJ5524413.1"/>
    </source>
</evidence>
<name>A0AAD6CIZ3_9EURO</name>
<dbReference type="AlphaFoldDB" id="A0AAD6CIZ3"/>
<proteinExistence type="predicted"/>
<dbReference type="Proteomes" id="UP001220324">
    <property type="component" value="Unassembled WGS sequence"/>
</dbReference>
<protein>
    <submittedName>
        <fullName evidence="1">Uncharacterized protein</fullName>
    </submittedName>
</protein>
<evidence type="ECO:0000313" key="2">
    <source>
        <dbReference type="Proteomes" id="UP001220324"/>
    </source>
</evidence>
<comment type="caution">
    <text evidence="1">The sequence shown here is derived from an EMBL/GenBank/DDBJ whole genome shotgun (WGS) entry which is preliminary data.</text>
</comment>
<reference evidence="1 2" key="1">
    <citation type="journal article" date="2023" name="IMA Fungus">
        <title>Comparative genomic study of the Penicillium genus elucidates a diverse pangenome and 15 lateral gene transfer events.</title>
        <authorList>
            <person name="Petersen C."/>
            <person name="Sorensen T."/>
            <person name="Nielsen M.R."/>
            <person name="Sondergaard T.E."/>
            <person name="Sorensen J.L."/>
            <person name="Fitzpatrick D.A."/>
            <person name="Frisvad J.C."/>
            <person name="Nielsen K.L."/>
        </authorList>
    </citation>
    <scope>NUCLEOTIDE SEQUENCE [LARGE SCALE GENOMIC DNA]</scope>
    <source>
        <strain evidence="1 2">IBT 35679</strain>
    </source>
</reference>
<gene>
    <name evidence="1" type="ORF">N7494_011063</name>
</gene>
<organism evidence="1 2">
    <name type="scientific">Penicillium frequentans</name>
    <dbReference type="NCBI Taxonomy" id="3151616"/>
    <lineage>
        <taxon>Eukaryota</taxon>
        <taxon>Fungi</taxon>
        <taxon>Dikarya</taxon>
        <taxon>Ascomycota</taxon>
        <taxon>Pezizomycotina</taxon>
        <taxon>Eurotiomycetes</taxon>
        <taxon>Eurotiomycetidae</taxon>
        <taxon>Eurotiales</taxon>
        <taxon>Aspergillaceae</taxon>
        <taxon>Penicillium</taxon>
    </lineage>
</organism>
<keyword evidence="2" id="KW-1185">Reference proteome</keyword>